<dbReference type="eggNOG" id="COG4190">
    <property type="taxonomic scope" value="Bacteria"/>
</dbReference>
<gene>
    <name evidence="1" type="ORF">RRU01S_20_00180</name>
</gene>
<comment type="caution">
    <text evidence="1">The sequence shown here is derived from an EMBL/GenBank/DDBJ whole genome shotgun (WGS) entry which is preliminary data.</text>
</comment>
<organism evidence="1 2">
    <name type="scientific">Agrobacterium rubi TR3 = NBRC 13261</name>
    <dbReference type="NCBI Taxonomy" id="1368415"/>
    <lineage>
        <taxon>Bacteria</taxon>
        <taxon>Pseudomonadati</taxon>
        <taxon>Pseudomonadota</taxon>
        <taxon>Alphaproteobacteria</taxon>
        <taxon>Hyphomicrobiales</taxon>
        <taxon>Rhizobiaceae</taxon>
        <taxon>Rhizobium/Agrobacterium group</taxon>
        <taxon>Agrobacterium</taxon>
    </lineage>
</organism>
<dbReference type="Proteomes" id="UP000028701">
    <property type="component" value="Unassembled WGS sequence"/>
</dbReference>
<dbReference type="InterPro" id="IPR011991">
    <property type="entry name" value="ArsR-like_HTH"/>
</dbReference>
<protein>
    <submittedName>
        <fullName evidence="1">Uncharacterized protein</fullName>
    </submittedName>
</protein>
<evidence type="ECO:0000313" key="2">
    <source>
        <dbReference type="Proteomes" id="UP000028701"/>
    </source>
</evidence>
<dbReference type="AlphaFoldDB" id="A0A081CYL1"/>
<dbReference type="Gene3D" id="1.10.10.10">
    <property type="entry name" value="Winged helix-like DNA-binding domain superfamily/Winged helix DNA-binding domain"/>
    <property type="match status" value="1"/>
</dbReference>
<accession>A0A081CYL1</accession>
<proteinExistence type="predicted"/>
<dbReference type="OrthoDB" id="7471569at2"/>
<dbReference type="SUPFAM" id="SSF46785">
    <property type="entry name" value="Winged helix' DNA-binding domain"/>
    <property type="match status" value="1"/>
</dbReference>
<sequence>MTSLTIRLSTMDEMKSRFAAAGKRAISGNIVEATPSIEFASYDDLHRILAPLRLSIVKALAGQGPLAIREVARRVGRDVQAVHRDVTTLINAGIIDRHENGVEFPYEQIHFEFDVKAEKAA</sequence>
<dbReference type="InterPro" id="IPR036390">
    <property type="entry name" value="WH_DNA-bd_sf"/>
</dbReference>
<evidence type="ECO:0000313" key="1">
    <source>
        <dbReference type="EMBL" id="GAK71757.1"/>
    </source>
</evidence>
<dbReference type="EMBL" id="BBJU01000020">
    <property type="protein sequence ID" value="GAK71757.1"/>
    <property type="molecule type" value="Genomic_DNA"/>
</dbReference>
<name>A0A081CYL1_9HYPH</name>
<dbReference type="CDD" id="cd00090">
    <property type="entry name" value="HTH_ARSR"/>
    <property type="match status" value="1"/>
</dbReference>
<dbReference type="GO" id="GO:0006355">
    <property type="term" value="P:regulation of DNA-templated transcription"/>
    <property type="evidence" value="ECO:0007669"/>
    <property type="project" value="UniProtKB-ARBA"/>
</dbReference>
<dbReference type="RefSeq" id="WP_045231302.1">
    <property type="nucleotide sequence ID" value="NZ_BBJU01000020.1"/>
</dbReference>
<reference evidence="1 2" key="1">
    <citation type="submission" date="2014-08" db="EMBL/GenBank/DDBJ databases">
        <title>Whole genome shotgun sequence of Rhizobium rubi NBRC 13261.</title>
        <authorList>
            <person name="Katano-Makiyama Y."/>
            <person name="Hosoyama A."/>
            <person name="Hashimoto M."/>
            <person name="Hosoyama Y."/>
            <person name="Noguchi M."/>
            <person name="Tsuchikane K."/>
            <person name="Uohara A."/>
            <person name="Ohji S."/>
            <person name="Ichikawa N."/>
            <person name="Kimura A."/>
            <person name="Yamazoe A."/>
            <person name="Fujita N."/>
        </authorList>
    </citation>
    <scope>NUCLEOTIDE SEQUENCE [LARGE SCALE GENOMIC DNA]</scope>
    <source>
        <strain evidence="1 2">NBRC 13261</strain>
    </source>
</reference>
<dbReference type="Pfam" id="PF25212">
    <property type="entry name" value="HVO_A0114"/>
    <property type="match status" value="1"/>
</dbReference>
<dbReference type="InterPro" id="IPR036388">
    <property type="entry name" value="WH-like_DNA-bd_sf"/>
</dbReference>